<protein>
    <submittedName>
        <fullName evidence="1">Uncharacterized protein</fullName>
    </submittedName>
</protein>
<name>A0A8S5R946_9VIRU</name>
<sequence>MVTQVTLLATYNKEQGKFKSWVKANNSFHCPLFGYERILTHRKNIFNTKRN</sequence>
<organism evidence="1">
    <name type="scientific">virus sp. ctDYl1</name>
    <dbReference type="NCBI Taxonomy" id="2826795"/>
    <lineage>
        <taxon>Viruses</taxon>
    </lineage>
</organism>
<accession>A0A8S5R946</accession>
<reference evidence="1" key="1">
    <citation type="journal article" date="2021" name="Proc. Natl. Acad. Sci. U.S.A.">
        <title>A Catalog of Tens of Thousands of Viruses from Human Metagenomes Reveals Hidden Associations with Chronic Diseases.</title>
        <authorList>
            <person name="Tisza M.J."/>
            <person name="Buck C.B."/>
        </authorList>
    </citation>
    <scope>NUCLEOTIDE SEQUENCE</scope>
    <source>
        <strain evidence="1">CtDYl1</strain>
    </source>
</reference>
<evidence type="ECO:0000313" key="1">
    <source>
        <dbReference type="EMBL" id="DAE27871.1"/>
    </source>
</evidence>
<dbReference type="EMBL" id="BK015846">
    <property type="protein sequence ID" value="DAE27871.1"/>
    <property type="molecule type" value="Genomic_DNA"/>
</dbReference>
<proteinExistence type="predicted"/>